<organism evidence="1 2">
    <name type="scientific">Ruminococcus difficilis</name>
    <dbReference type="NCBI Taxonomy" id="2763069"/>
    <lineage>
        <taxon>Bacteria</taxon>
        <taxon>Bacillati</taxon>
        <taxon>Bacillota</taxon>
        <taxon>Clostridia</taxon>
        <taxon>Eubacteriales</taxon>
        <taxon>Oscillospiraceae</taxon>
        <taxon>Ruminococcus</taxon>
    </lineage>
</organism>
<dbReference type="Proteomes" id="UP000633365">
    <property type="component" value="Unassembled WGS sequence"/>
</dbReference>
<evidence type="ECO:0000313" key="2">
    <source>
        <dbReference type="Proteomes" id="UP000633365"/>
    </source>
</evidence>
<reference evidence="1" key="1">
    <citation type="submission" date="2021-01" db="EMBL/GenBank/DDBJ databases">
        <title>Genome public.</title>
        <authorList>
            <person name="Liu C."/>
            <person name="Sun Q."/>
        </authorList>
    </citation>
    <scope>NUCLEOTIDE SEQUENCE</scope>
    <source>
        <strain evidence="1">M6</strain>
    </source>
</reference>
<dbReference type="Pfam" id="PF13711">
    <property type="entry name" value="DUF4160"/>
    <property type="match status" value="1"/>
</dbReference>
<accession>A0A934WSJ7</accession>
<sequence>MGRKQVISKFSGMTIDMDYMLCIPSIHALYGEEEAVIDYGGEIRSRSSRFPDAKIKLLKRWIAKHRKEIEKNHQKCGHDEYPLDPIKSLRLILKD</sequence>
<dbReference type="EMBL" id="JAEQMG010000117">
    <property type="protein sequence ID" value="MBK6089139.1"/>
    <property type="molecule type" value="Genomic_DNA"/>
</dbReference>
<dbReference type="InterPro" id="IPR025427">
    <property type="entry name" value="DUF4160"/>
</dbReference>
<comment type="caution">
    <text evidence="1">The sequence shown here is derived from an EMBL/GenBank/DDBJ whole genome shotgun (WGS) entry which is preliminary data.</text>
</comment>
<protein>
    <submittedName>
        <fullName evidence="1">DUF4160 domain-containing protein</fullName>
    </submittedName>
</protein>
<dbReference type="AlphaFoldDB" id="A0A934WSJ7"/>
<proteinExistence type="predicted"/>
<dbReference type="RefSeq" id="WP_201427933.1">
    <property type="nucleotide sequence ID" value="NZ_JAEQMG010000117.1"/>
</dbReference>
<gene>
    <name evidence="1" type="ORF">JKK62_10900</name>
</gene>
<name>A0A934WSJ7_9FIRM</name>
<keyword evidence="2" id="KW-1185">Reference proteome</keyword>
<evidence type="ECO:0000313" key="1">
    <source>
        <dbReference type="EMBL" id="MBK6089139.1"/>
    </source>
</evidence>